<dbReference type="GeneID" id="26040388"/>
<dbReference type="KEGG" id="vg:26040388"/>
<protein>
    <submittedName>
        <fullName evidence="2">Amidotransferase</fullName>
    </submittedName>
</protein>
<accession>A0A0R6CFW0</accession>
<dbReference type="RefSeq" id="YP_009168445.1">
    <property type="nucleotide sequence ID" value="NC_027988.2"/>
</dbReference>
<evidence type="ECO:0000313" key="3">
    <source>
        <dbReference type="Proteomes" id="UP000202282"/>
    </source>
</evidence>
<name>A0A0R6CFW0_9CAUD</name>
<dbReference type="PROSITE" id="PS51278">
    <property type="entry name" value="GATASE_TYPE_2"/>
    <property type="match status" value="1"/>
</dbReference>
<dbReference type="Proteomes" id="UP000202282">
    <property type="component" value="Segment"/>
</dbReference>
<dbReference type="OrthoDB" id="20313at10239"/>
<feature type="domain" description="Glutamine amidotransferase type-2" evidence="1">
    <location>
        <begin position="2"/>
        <end position="208"/>
    </location>
</feature>
<evidence type="ECO:0000313" key="2">
    <source>
        <dbReference type="EMBL" id="AJT60766.1"/>
    </source>
</evidence>
<dbReference type="CDD" id="cd00352">
    <property type="entry name" value="Gn_AT_II"/>
    <property type="match status" value="1"/>
</dbReference>
<keyword evidence="3" id="KW-1185">Reference proteome</keyword>
<dbReference type="Pfam" id="PF13522">
    <property type="entry name" value="GATase_6"/>
    <property type="match status" value="1"/>
</dbReference>
<dbReference type="GO" id="GO:0016740">
    <property type="term" value="F:transferase activity"/>
    <property type="evidence" value="ECO:0007669"/>
    <property type="project" value="UniProtKB-KW"/>
</dbReference>
<organism evidence="2 3">
    <name type="scientific">Citrobacter phage CVT22</name>
    <dbReference type="NCBI Taxonomy" id="1622234"/>
    <lineage>
        <taxon>Viruses</taxon>
        <taxon>Duplodnaviria</taxon>
        <taxon>Heunggongvirae</taxon>
        <taxon>Uroviricota</taxon>
        <taxon>Caudoviricetes</taxon>
        <taxon>Zobellviridae</taxon>
        <taxon>Citrovirus</taxon>
        <taxon>Citrovirus coptotermitis</taxon>
    </lineage>
</organism>
<reference evidence="2 3" key="1">
    <citation type="journal article" date="2015" name="Genome Announc.">
        <title>Complete Genome Sequence of Citrobacter Phage CVT22 Isolated from the Gut of the Formosan Subterranean Termite, Coptotermes formosanus Shiraki.</title>
        <authorList>
            <person name="Tikhe C.V."/>
            <person name="Martin T.M."/>
            <person name="Gissendanner C.R."/>
            <person name="Husseneder C."/>
        </authorList>
    </citation>
    <scope>NUCLEOTIDE SEQUENCE [LARGE SCALE GENOMIC DNA]</scope>
</reference>
<dbReference type="InterPro" id="IPR029055">
    <property type="entry name" value="Ntn_hydrolases_N"/>
</dbReference>
<sequence>MCGHVGVAGHIGAKEERVFKTLLRLDTLRGEDSTGVASMTSTGAVTISKDATNAYAFLSSQAGKKPFYGWNRIMLGHNRWATKGAVNVENAHPFEFGHIVGAHNGTLKNHHNLLDGNKFSVDSQAVFYHMSEESVEDLWLNLNGAAALVWINKVEKSINFLRNKERELYYTVSKDGKSFFWASEFWMLVVACAKEGVEVGTPVMFKENVHYCLNPDKMDMSVRELKPYAAPVYVAPDRGLESYTAMSSEQFASVDKNKGIQFEVDVIKDYTSWDGVKKANVWGVSAAGLPIRIYGIEIDKHEWLINSMATEDVFFEGKVIRKTLYQIEVDINTVFPLYHETVVVDAENDVHEFCCEVCGDGITKGKEVVQPGGKIFCQECNLDLLELDSIKL</sequence>
<evidence type="ECO:0000259" key="1">
    <source>
        <dbReference type="PROSITE" id="PS51278"/>
    </source>
</evidence>
<dbReference type="InterPro" id="IPR017932">
    <property type="entry name" value="GATase_2_dom"/>
</dbReference>
<dbReference type="EMBL" id="KP774835">
    <property type="protein sequence ID" value="AJT60766.1"/>
    <property type="molecule type" value="Genomic_DNA"/>
</dbReference>
<dbReference type="Gene3D" id="3.60.20.10">
    <property type="entry name" value="Glutamine Phosphoribosylpyrophosphate, subunit 1, domain 1"/>
    <property type="match status" value="1"/>
</dbReference>
<dbReference type="SUPFAM" id="SSF56235">
    <property type="entry name" value="N-terminal nucleophile aminohydrolases (Ntn hydrolases)"/>
    <property type="match status" value="1"/>
</dbReference>
<proteinExistence type="predicted"/>